<feature type="region of interest" description="Disordered" evidence="3">
    <location>
        <begin position="246"/>
        <end position="266"/>
    </location>
</feature>
<keyword evidence="2" id="KW-0560">Oxidoreductase</keyword>
<dbReference type="RefSeq" id="WP_076506352.1">
    <property type="nucleotide sequence ID" value="NZ_FTNY01000002.1"/>
</dbReference>
<dbReference type="GO" id="GO:0016491">
    <property type="term" value="F:oxidoreductase activity"/>
    <property type="evidence" value="ECO:0007669"/>
    <property type="project" value="UniProtKB-KW"/>
</dbReference>
<dbReference type="Pfam" id="PF00106">
    <property type="entry name" value="adh_short"/>
    <property type="match status" value="1"/>
</dbReference>
<evidence type="ECO:0000256" key="2">
    <source>
        <dbReference type="ARBA" id="ARBA00023002"/>
    </source>
</evidence>
<comment type="similarity">
    <text evidence="1">Belongs to the short-chain dehydrogenases/reductases (SDR) family.</text>
</comment>
<dbReference type="PANTHER" id="PTHR42901">
    <property type="entry name" value="ALCOHOL DEHYDROGENASE"/>
    <property type="match status" value="1"/>
</dbReference>
<dbReference type="PRINTS" id="PR00081">
    <property type="entry name" value="GDHRDH"/>
</dbReference>
<dbReference type="EMBL" id="FTNY01000002">
    <property type="protein sequence ID" value="SIS33326.1"/>
    <property type="molecule type" value="Genomic_DNA"/>
</dbReference>
<protein>
    <submittedName>
        <fullName evidence="4">Short-chain dehydrogenase</fullName>
    </submittedName>
</protein>
<dbReference type="InterPro" id="IPR036291">
    <property type="entry name" value="NAD(P)-bd_dom_sf"/>
</dbReference>
<dbReference type="OrthoDB" id="9808814at2"/>
<gene>
    <name evidence="4" type="ORF">SAMN05421639_102588</name>
</gene>
<evidence type="ECO:0000256" key="3">
    <source>
        <dbReference type="SAM" id="MobiDB-lite"/>
    </source>
</evidence>
<dbReference type="InterPro" id="IPR002347">
    <property type="entry name" value="SDR_fam"/>
</dbReference>
<keyword evidence="5" id="KW-1185">Reference proteome</keyword>
<dbReference type="Gene3D" id="3.40.50.720">
    <property type="entry name" value="NAD(P)-binding Rossmann-like Domain"/>
    <property type="match status" value="1"/>
</dbReference>
<proteinExistence type="inferred from homology"/>
<dbReference type="PANTHER" id="PTHR42901:SF1">
    <property type="entry name" value="ALCOHOL DEHYDROGENASE"/>
    <property type="match status" value="1"/>
</dbReference>
<name>A0A1N7I8A4_9FLAO</name>
<dbReference type="Proteomes" id="UP000186373">
    <property type="component" value="Unassembled WGS sequence"/>
</dbReference>
<dbReference type="CDD" id="cd05233">
    <property type="entry name" value="SDR_c"/>
    <property type="match status" value="1"/>
</dbReference>
<accession>A0A1N7I8A4</accession>
<dbReference type="SUPFAM" id="SSF51735">
    <property type="entry name" value="NAD(P)-binding Rossmann-fold domains"/>
    <property type="match status" value="1"/>
</dbReference>
<evidence type="ECO:0000313" key="5">
    <source>
        <dbReference type="Proteomes" id="UP000186373"/>
    </source>
</evidence>
<organism evidence="4 5">
    <name type="scientific">Chryseobacterium shigense</name>
    <dbReference type="NCBI Taxonomy" id="297244"/>
    <lineage>
        <taxon>Bacteria</taxon>
        <taxon>Pseudomonadati</taxon>
        <taxon>Bacteroidota</taxon>
        <taxon>Flavobacteriia</taxon>
        <taxon>Flavobacteriales</taxon>
        <taxon>Weeksellaceae</taxon>
        <taxon>Chryseobacterium group</taxon>
        <taxon>Chryseobacterium</taxon>
    </lineage>
</organism>
<reference evidence="5" key="1">
    <citation type="submission" date="2017-01" db="EMBL/GenBank/DDBJ databases">
        <authorList>
            <person name="Varghese N."/>
            <person name="Submissions S."/>
        </authorList>
    </citation>
    <scope>NUCLEOTIDE SEQUENCE [LARGE SCALE GENOMIC DNA]</scope>
    <source>
        <strain evidence="5">DSM 17126</strain>
    </source>
</reference>
<dbReference type="PIRSF" id="PIRSF000126">
    <property type="entry name" value="11-beta-HSD1"/>
    <property type="match status" value="1"/>
</dbReference>
<evidence type="ECO:0000256" key="1">
    <source>
        <dbReference type="ARBA" id="ARBA00006484"/>
    </source>
</evidence>
<dbReference type="AlphaFoldDB" id="A0A1N7I8A4"/>
<sequence length="266" mass="29429">MNNKKIALITGASNGIGLEIAKKFAANDYNIIIVARDVSKLNEAKLLLEKYKINVQAHSADLSNYDEIEELKKWIDSEGYIIDSLVLNAGQGLGGAFIDTSLQQELFLIRLNIDSYVHLSKLFIPAMVKRQSGKVLMTSSVSGTAPIPFECIYGATKAFENSFFYAVRNETRGTGVEMTLLLPGSTDTNFHINSGQANTIVGSKKKDSPADVAERAWYGLMSGAECVYGNDEHFYEVDVLNRMQSESQKAQRIRPFTEPNSADRLK</sequence>
<evidence type="ECO:0000313" key="4">
    <source>
        <dbReference type="EMBL" id="SIS33326.1"/>
    </source>
</evidence>